<accession>A0A1M5IZ27</accession>
<dbReference type="PANTHER" id="PTHR47504:SF5">
    <property type="entry name" value="RIGHT ORIGIN-BINDING PROTEIN"/>
    <property type="match status" value="1"/>
</dbReference>
<dbReference type="InterPro" id="IPR009057">
    <property type="entry name" value="Homeodomain-like_sf"/>
</dbReference>
<dbReference type="GO" id="GO:0003700">
    <property type="term" value="F:DNA-binding transcription factor activity"/>
    <property type="evidence" value="ECO:0007669"/>
    <property type="project" value="InterPro"/>
</dbReference>
<dbReference type="SUPFAM" id="SSF46689">
    <property type="entry name" value="Homeodomain-like"/>
    <property type="match status" value="2"/>
</dbReference>
<evidence type="ECO:0000259" key="4">
    <source>
        <dbReference type="PROSITE" id="PS01124"/>
    </source>
</evidence>
<evidence type="ECO:0000313" key="5">
    <source>
        <dbReference type="EMBL" id="SHG33562.1"/>
    </source>
</evidence>
<evidence type="ECO:0000256" key="2">
    <source>
        <dbReference type="ARBA" id="ARBA00023125"/>
    </source>
</evidence>
<proteinExistence type="predicted"/>
<evidence type="ECO:0000256" key="3">
    <source>
        <dbReference type="ARBA" id="ARBA00023163"/>
    </source>
</evidence>
<evidence type="ECO:0000313" key="6">
    <source>
        <dbReference type="Proteomes" id="UP000189796"/>
    </source>
</evidence>
<dbReference type="GO" id="GO:0043565">
    <property type="term" value="F:sequence-specific DNA binding"/>
    <property type="evidence" value="ECO:0007669"/>
    <property type="project" value="InterPro"/>
</dbReference>
<dbReference type="InterPro" id="IPR018060">
    <property type="entry name" value="HTH_AraC"/>
</dbReference>
<keyword evidence="3" id="KW-0804">Transcription</keyword>
<dbReference type="SMART" id="SM00342">
    <property type="entry name" value="HTH_ARAC"/>
    <property type="match status" value="1"/>
</dbReference>
<dbReference type="SUPFAM" id="SSF55136">
    <property type="entry name" value="Probable bacterial effector-binding domain"/>
    <property type="match status" value="1"/>
</dbReference>
<dbReference type="Gene3D" id="1.10.10.60">
    <property type="entry name" value="Homeodomain-like"/>
    <property type="match status" value="2"/>
</dbReference>
<protein>
    <submittedName>
        <fullName evidence="5">Transcriptional regulator, AraC family</fullName>
    </submittedName>
</protein>
<dbReference type="PROSITE" id="PS01124">
    <property type="entry name" value="HTH_ARAC_FAMILY_2"/>
    <property type="match status" value="1"/>
</dbReference>
<dbReference type="Gene3D" id="3.20.80.10">
    <property type="entry name" value="Regulatory factor, effector binding domain"/>
    <property type="match status" value="1"/>
</dbReference>
<dbReference type="InterPro" id="IPR050959">
    <property type="entry name" value="MarA-like"/>
</dbReference>
<dbReference type="InterPro" id="IPR011256">
    <property type="entry name" value="Reg_factor_effector_dom_sf"/>
</dbReference>
<gene>
    <name evidence="5" type="ORF">SAMN05443248_1189</name>
</gene>
<evidence type="ECO:0000256" key="1">
    <source>
        <dbReference type="ARBA" id="ARBA00023015"/>
    </source>
</evidence>
<dbReference type="EMBL" id="LT670817">
    <property type="protein sequence ID" value="SHG33562.1"/>
    <property type="molecule type" value="Genomic_DNA"/>
</dbReference>
<dbReference type="Pfam" id="PF06445">
    <property type="entry name" value="GyrI-like"/>
    <property type="match status" value="1"/>
</dbReference>
<reference evidence="5 6" key="1">
    <citation type="submission" date="2016-11" db="EMBL/GenBank/DDBJ databases">
        <authorList>
            <person name="Jaros S."/>
            <person name="Januszkiewicz K."/>
            <person name="Wedrychowicz H."/>
        </authorList>
    </citation>
    <scope>NUCLEOTIDE SEQUENCE [LARGE SCALE GENOMIC DNA]</scope>
    <source>
        <strain evidence="5 6">GAS138</strain>
    </source>
</reference>
<dbReference type="InterPro" id="IPR029442">
    <property type="entry name" value="GyrI-like"/>
</dbReference>
<dbReference type="AlphaFoldDB" id="A0A1M5IZ27"/>
<keyword evidence="2" id="KW-0238">DNA-binding</keyword>
<dbReference type="PANTHER" id="PTHR47504">
    <property type="entry name" value="RIGHT ORIGIN-BINDING PROTEIN"/>
    <property type="match status" value="1"/>
</dbReference>
<keyword evidence="1" id="KW-0805">Transcription regulation</keyword>
<dbReference type="InterPro" id="IPR010499">
    <property type="entry name" value="AraC_E-bd"/>
</dbReference>
<feature type="domain" description="HTH araC/xylS-type" evidence="4">
    <location>
        <begin position="24"/>
        <end position="122"/>
    </location>
</feature>
<dbReference type="SMART" id="SM00871">
    <property type="entry name" value="AraC_E_bind"/>
    <property type="match status" value="1"/>
</dbReference>
<dbReference type="Proteomes" id="UP000189796">
    <property type="component" value="Chromosome I"/>
</dbReference>
<organism evidence="5 6">
    <name type="scientific">Bradyrhizobium erythrophlei</name>
    <dbReference type="NCBI Taxonomy" id="1437360"/>
    <lineage>
        <taxon>Bacteria</taxon>
        <taxon>Pseudomonadati</taxon>
        <taxon>Pseudomonadota</taxon>
        <taxon>Alphaproteobacteria</taxon>
        <taxon>Hyphomicrobiales</taxon>
        <taxon>Nitrobacteraceae</taxon>
        <taxon>Bradyrhizobium</taxon>
    </lineage>
</organism>
<name>A0A1M5IZ27_9BRAD</name>
<dbReference type="Pfam" id="PF12833">
    <property type="entry name" value="HTH_18"/>
    <property type="match status" value="1"/>
</dbReference>
<sequence>MKRAPKGHDISASNEGHDPMNPAQKALWFIESHLAGELTLDEIAGVGGVSRFHMVRAFVAATGLPVMRYVRARRLSEAARALAGGAPDILNVALDADYGSHEAFTRAFRDHFGVTPEAVRSSACLDNLRLQEPILMNSTLTDNLQPPRFETGKPMLVAGIGERYNHENGAGIPGQWQRFNQSVENIPGRVGQVAYGVCCNGDDAGNFDYISGVEVSDFSDLPREFSRVRIPEAKYAVFTHRDHISTIRRTINTIWNHWLPASGLKAADAPSFERYDENFDPLTGNGGLEIWMPVRE</sequence>